<feature type="transmembrane region" description="Helical" evidence="2">
    <location>
        <begin position="306"/>
        <end position="328"/>
    </location>
</feature>
<feature type="transmembrane region" description="Helical" evidence="2">
    <location>
        <begin position="139"/>
        <end position="164"/>
    </location>
</feature>
<feature type="region of interest" description="Disordered" evidence="1">
    <location>
        <begin position="1"/>
        <end position="28"/>
    </location>
</feature>
<keyword evidence="2" id="KW-0812">Transmembrane</keyword>
<feature type="transmembrane region" description="Helical" evidence="2">
    <location>
        <begin position="95"/>
        <end position="119"/>
    </location>
</feature>
<evidence type="ECO:0000256" key="2">
    <source>
        <dbReference type="SAM" id="Phobius"/>
    </source>
</evidence>
<reference evidence="3" key="1">
    <citation type="submission" date="2022-01" db="EMBL/GenBank/DDBJ databases">
        <title>Genome Sequence Resource for Two Populations of Ditylenchus destructor, the Migratory Endoparasitic Phytonematode.</title>
        <authorList>
            <person name="Zhang H."/>
            <person name="Lin R."/>
            <person name="Xie B."/>
        </authorList>
    </citation>
    <scope>NUCLEOTIDE SEQUENCE</scope>
    <source>
        <strain evidence="3">BazhouSP</strain>
    </source>
</reference>
<keyword evidence="2" id="KW-0472">Membrane</keyword>
<comment type="caution">
    <text evidence="3">The sequence shown here is derived from an EMBL/GenBank/DDBJ whole genome shotgun (WGS) entry which is preliminary data.</text>
</comment>
<feature type="transmembrane region" description="Helical" evidence="2">
    <location>
        <begin position="400"/>
        <end position="422"/>
    </location>
</feature>
<evidence type="ECO:0000256" key="1">
    <source>
        <dbReference type="SAM" id="MobiDB-lite"/>
    </source>
</evidence>
<keyword evidence="2" id="KW-1133">Transmembrane helix</keyword>
<gene>
    <name evidence="3" type="ORF">DdX_01526</name>
</gene>
<evidence type="ECO:0000313" key="4">
    <source>
        <dbReference type="Proteomes" id="UP001201812"/>
    </source>
</evidence>
<sequence>MGRKKTKAKTNHVLPNHSAGSNGHMSGDRRVHFNPSVSNGVQTNGKTQFVQKGMHKSPSTNTLNRMEREEYVLWYRPISTLGYCLMESIHLAKEFLLSLLHIQRLILLIATVTAIAYFYCVPGQHQVIAQRFEKPILWSLYWVWLGVLSSIGLGTGLHTFVLYLGPHIAKITLAAFECNSVNFPEPPYPLDVTCPTEAVSPGSSISLWDIVSKVRLESLMWGVGTAFGELPPYFMARAARISGQEIDDEEYREYRAYVDGINPTNEMGVFARLKIKVEKFMEEVIKRIGFPAILLSASVPNPLFDLAGITCGYALVPFWTFFGATVIGKAIIKMHIQMLFVVLAFSENHVEAIVNQIKWIPHVGKYIQAPLKEFLRAQKVRLHRKPEDPLPEQASSMLGMAMNGIVMSMVFVFLVSLINSLAQRYHKRCCEHKKQKTQ</sequence>
<dbReference type="Proteomes" id="UP001201812">
    <property type="component" value="Unassembled WGS sequence"/>
</dbReference>
<accession>A0AAD4NMV4</accession>
<protein>
    <submittedName>
        <fullName evidence="3">SNARE associated golgi protein domain-containing protein</fullName>
    </submittedName>
</protein>
<keyword evidence="4" id="KW-1185">Reference proteome</keyword>
<feature type="compositionally biased region" description="Basic residues" evidence="1">
    <location>
        <begin position="1"/>
        <end position="10"/>
    </location>
</feature>
<dbReference type="AlphaFoldDB" id="A0AAD4NMV4"/>
<name>A0AAD4NMV4_9BILA</name>
<dbReference type="EMBL" id="JAKKPZ010000001">
    <property type="protein sequence ID" value="KAI1729294.1"/>
    <property type="molecule type" value="Genomic_DNA"/>
</dbReference>
<proteinExistence type="predicted"/>
<organism evidence="3 4">
    <name type="scientific">Ditylenchus destructor</name>
    <dbReference type="NCBI Taxonomy" id="166010"/>
    <lineage>
        <taxon>Eukaryota</taxon>
        <taxon>Metazoa</taxon>
        <taxon>Ecdysozoa</taxon>
        <taxon>Nematoda</taxon>
        <taxon>Chromadorea</taxon>
        <taxon>Rhabditida</taxon>
        <taxon>Tylenchina</taxon>
        <taxon>Tylenchomorpha</taxon>
        <taxon>Sphaerularioidea</taxon>
        <taxon>Anguinidae</taxon>
        <taxon>Anguininae</taxon>
        <taxon>Ditylenchus</taxon>
    </lineage>
</organism>
<evidence type="ECO:0000313" key="3">
    <source>
        <dbReference type="EMBL" id="KAI1729294.1"/>
    </source>
</evidence>